<reference evidence="1 2" key="1">
    <citation type="submission" date="2019-03" db="EMBL/GenBank/DDBJ databases">
        <title>Deep-cultivation of Planctomycetes and their phenomic and genomic characterization uncovers novel biology.</title>
        <authorList>
            <person name="Wiegand S."/>
            <person name="Jogler M."/>
            <person name="Boedeker C."/>
            <person name="Pinto D."/>
            <person name="Vollmers J."/>
            <person name="Rivas-Marin E."/>
            <person name="Kohn T."/>
            <person name="Peeters S.H."/>
            <person name="Heuer A."/>
            <person name="Rast P."/>
            <person name="Oberbeckmann S."/>
            <person name="Bunk B."/>
            <person name="Jeske O."/>
            <person name="Meyerdierks A."/>
            <person name="Storesund J.E."/>
            <person name="Kallscheuer N."/>
            <person name="Luecker S."/>
            <person name="Lage O.M."/>
            <person name="Pohl T."/>
            <person name="Merkel B.J."/>
            <person name="Hornburger P."/>
            <person name="Mueller R.-W."/>
            <person name="Bruemmer F."/>
            <person name="Labrenz M."/>
            <person name="Spormann A.M."/>
            <person name="Op den Camp H."/>
            <person name="Overmann J."/>
            <person name="Amann R."/>
            <person name="Jetten M.S.M."/>
            <person name="Mascher T."/>
            <person name="Medema M.H."/>
            <person name="Devos D.P."/>
            <person name="Kaster A.-K."/>
            <person name="Ovreas L."/>
            <person name="Rohde M."/>
            <person name="Galperin M.Y."/>
            <person name="Jogler C."/>
        </authorList>
    </citation>
    <scope>NUCLEOTIDE SEQUENCE [LARGE SCALE GENOMIC DNA]</scope>
    <source>
        <strain evidence="1 2">Enr13</strain>
    </source>
</reference>
<accession>A0A518HUB2</accession>
<dbReference type="KEGG" id="snep:Enr13x_42480"/>
<name>A0A518HUB2_9BACT</name>
<dbReference type="AlphaFoldDB" id="A0A518HUB2"/>
<protein>
    <submittedName>
        <fullName evidence="1">Uncharacterized protein</fullName>
    </submittedName>
</protein>
<keyword evidence="2" id="KW-1185">Reference proteome</keyword>
<proteinExistence type="predicted"/>
<sequence length="71" mass="7746">MQQQAVHFLTPARISELLGEPLDRVTDVIDSCPDIRPAGMADTTPIYSRRSLARIRHEINAADAKTDGGDA</sequence>
<organism evidence="1 2">
    <name type="scientific">Stieleria neptunia</name>
    <dbReference type="NCBI Taxonomy" id="2527979"/>
    <lineage>
        <taxon>Bacteria</taxon>
        <taxon>Pseudomonadati</taxon>
        <taxon>Planctomycetota</taxon>
        <taxon>Planctomycetia</taxon>
        <taxon>Pirellulales</taxon>
        <taxon>Pirellulaceae</taxon>
        <taxon>Stieleria</taxon>
    </lineage>
</organism>
<dbReference type="EMBL" id="CP037423">
    <property type="protein sequence ID" value="QDV44383.1"/>
    <property type="molecule type" value="Genomic_DNA"/>
</dbReference>
<dbReference type="Proteomes" id="UP000319004">
    <property type="component" value="Chromosome"/>
</dbReference>
<gene>
    <name evidence="1" type="ORF">Enr13x_42480</name>
</gene>
<evidence type="ECO:0000313" key="1">
    <source>
        <dbReference type="EMBL" id="QDV44383.1"/>
    </source>
</evidence>
<evidence type="ECO:0000313" key="2">
    <source>
        <dbReference type="Proteomes" id="UP000319004"/>
    </source>
</evidence>